<protein>
    <recommendedName>
        <fullName evidence="2">GST N-terminal domain-containing protein</fullName>
    </recommendedName>
</protein>
<comment type="caution">
    <text evidence="3">The sequence shown here is derived from an EMBL/GenBank/DDBJ whole genome shotgun (WGS) entry which is preliminary data.</text>
</comment>
<dbReference type="PROSITE" id="PS50404">
    <property type="entry name" value="GST_NTER"/>
    <property type="match status" value="1"/>
</dbReference>
<dbReference type="Pfam" id="PF13417">
    <property type="entry name" value="GST_N_3"/>
    <property type="match status" value="1"/>
</dbReference>
<dbReference type="InterPro" id="IPR036249">
    <property type="entry name" value="Thioredoxin-like_sf"/>
</dbReference>
<organism evidence="3 4">
    <name type="scientific">Linnemannia gamsii</name>
    <dbReference type="NCBI Taxonomy" id="64522"/>
    <lineage>
        <taxon>Eukaryota</taxon>
        <taxon>Fungi</taxon>
        <taxon>Fungi incertae sedis</taxon>
        <taxon>Mucoromycota</taxon>
        <taxon>Mortierellomycotina</taxon>
        <taxon>Mortierellomycetes</taxon>
        <taxon>Mortierellales</taxon>
        <taxon>Mortierellaceae</taxon>
        <taxon>Linnemannia</taxon>
    </lineage>
</organism>
<dbReference type="CDD" id="cd09917">
    <property type="entry name" value="F-box_SF"/>
    <property type="match status" value="1"/>
</dbReference>
<evidence type="ECO:0000313" key="4">
    <source>
        <dbReference type="Proteomes" id="UP001194696"/>
    </source>
</evidence>
<reference evidence="3 4" key="1">
    <citation type="journal article" date="2020" name="Fungal Divers.">
        <title>Resolving the Mortierellaceae phylogeny through synthesis of multi-gene phylogenetics and phylogenomics.</title>
        <authorList>
            <person name="Vandepol N."/>
            <person name="Liber J."/>
            <person name="Desiro A."/>
            <person name="Na H."/>
            <person name="Kennedy M."/>
            <person name="Barry K."/>
            <person name="Grigoriev I.V."/>
            <person name="Miller A.N."/>
            <person name="O'Donnell K."/>
            <person name="Stajich J.E."/>
            <person name="Bonito G."/>
        </authorList>
    </citation>
    <scope>NUCLEOTIDE SEQUENCE [LARGE SCALE GENOMIC DNA]</scope>
    <source>
        <strain evidence="3 4">AD045</strain>
    </source>
</reference>
<dbReference type="CDD" id="cd00570">
    <property type="entry name" value="GST_N_family"/>
    <property type="match status" value="1"/>
</dbReference>
<feature type="region of interest" description="Disordered" evidence="1">
    <location>
        <begin position="547"/>
        <end position="571"/>
    </location>
</feature>
<dbReference type="InterPro" id="IPR036282">
    <property type="entry name" value="Glutathione-S-Trfase_C_sf"/>
</dbReference>
<dbReference type="InterPro" id="IPR032675">
    <property type="entry name" value="LRR_dom_sf"/>
</dbReference>
<feature type="compositionally biased region" description="Acidic residues" evidence="1">
    <location>
        <begin position="550"/>
        <end position="565"/>
    </location>
</feature>
<evidence type="ECO:0000259" key="2">
    <source>
        <dbReference type="PROSITE" id="PS50404"/>
    </source>
</evidence>
<dbReference type="Gene3D" id="3.80.10.10">
    <property type="entry name" value="Ribonuclease Inhibitor"/>
    <property type="match status" value="1"/>
</dbReference>
<dbReference type="SUPFAM" id="SSF47616">
    <property type="entry name" value="GST C-terminal domain-like"/>
    <property type="match status" value="1"/>
</dbReference>
<proteinExistence type="predicted"/>
<sequence length="897" mass="101259">MSKPEIILHHYQGSPYAEKVVAALRVKGLPWCSVTTSPMLPRPLLDPLTHGYRRIPVMQIGNHVYCDTALILKELERRYPTGSSSSDAAQPSGHQANNVGLSEMVATWVDKQLFANVRDQMPWGASAEEQKASPLAAVFGNPAFLADRSQLSGGGKPINTEAIRRAQPLLMDQLISNLDTLEKTLQGPQQAFLGQHGGQQQGTMKATEGGWILNTLTPSMADCSVYGKVWWLMSTRRAPDFVTPTAYPCLFAWWGQMNEYMKRHRHSTLDKVKISGEEALQIARRAATASLGQEEYVLTKEEGVHEAERRRAGELVTVSPNDYGKVPVKGRIVELSFKHNRPLDLPEIKYHIAELLSTKDNVACLRVSRSWHNSFAPCVWDSVATGLSPSYLSIVNCRRYPSLAGIYRNARFIRSLTLTSYPRFGSEEAYDEGTTRFEQLEKLTFHIKQGCWSWLALEDLVQKNPRLLELRVDGQREELPCLESAPSFWNAMLEAPLLRSLVIEDLDICEQSAGALWDMCRRTGGSKGIRKPGLYVICFETTGTGLAGDGDSENDNDSGNEEEERDERAMSKSALLPGFDLDWIVQFDLEISRECKWSLMDQLRLLLRLTNVEKIRWSLPVAHRRAFSSFEGEWLVLQQFFQSAVLSTATTNNAPSWPLLEELTLTRMSVPDECLTWMLKGRCPLSRISVESSRFAEGSLTSLIESQHCATPRVVTLQQCLGAKSSVAQEIMEQCSQLEELTVDTLRFEDVARGKPWACAGLRRLGVFIHMGGSTLTENVDYYHRHQLILGRMGELRKLEHLSVGHQSYWEVFMNAIVLGLRTGLALLQGLDRLQSVYLEGILQEMDRDDVEWMVNHWNCFSYIQSNICSDPAMRTVLTEYLHSHQVRVLEWNPCTW</sequence>
<name>A0ABQ7JRG1_9FUNG</name>
<dbReference type="EMBL" id="JAAAIM010000892">
    <property type="protein sequence ID" value="KAG0283518.1"/>
    <property type="molecule type" value="Genomic_DNA"/>
</dbReference>
<gene>
    <name evidence="3" type="ORF">BGZ96_012092</name>
</gene>
<evidence type="ECO:0000256" key="1">
    <source>
        <dbReference type="SAM" id="MobiDB-lite"/>
    </source>
</evidence>
<accession>A0ABQ7JRG1</accession>
<dbReference type="InterPro" id="IPR004045">
    <property type="entry name" value="Glutathione_S-Trfase_N"/>
</dbReference>
<dbReference type="Pfam" id="PF25907">
    <property type="entry name" value="DUF7962"/>
    <property type="match status" value="1"/>
</dbReference>
<dbReference type="Gene3D" id="3.40.30.110">
    <property type="match status" value="2"/>
</dbReference>
<dbReference type="Proteomes" id="UP001194696">
    <property type="component" value="Unassembled WGS sequence"/>
</dbReference>
<evidence type="ECO:0000313" key="3">
    <source>
        <dbReference type="EMBL" id="KAG0283518.1"/>
    </source>
</evidence>
<dbReference type="InterPro" id="IPR058268">
    <property type="entry name" value="DUF7962"/>
</dbReference>
<feature type="domain" description="GST N-terminal" evidence="2">
    <location>
        <begin position="4"/>
        <end position="83"/>
    </location>
</feature>
<dbReference type="SUPFAM" id="SSF52833">
    <property type="entry name" value="Thioredoxin-like"/>
    <property type="match status" value="1"/>
</dbReference>
<keyword evidence="4" id="KW-1185">Reference proteome</keyword>